<dbReference type="SUPFAM" id="SSF52172">
    <property type="entry name" value="CheY-like"/>
    <property type="match status" value="1"/>
</dbReference>
<dbReference type="GO" id="GO:0000156">
    <property type="term" value="F:phosphorelay response regulator activity"/>
    <property type="evidence" value="ECO:0007669"/>
    <property type="project" value="InterPro"/>
</dbReference>
<dbReference type="Gene3D" id="3.40.50.2300">
    <property type="match status" value="1"/>
</dbReference>
<dbReference type="OrthoDB" id="9809318at2"/>
<dbReference type="InterPro" id="IPR011006">
    <property type="entry name" value="CheY-like_superfamily"/>
</dbReference>
<dbReference type="KEGG" id="lbm:DS830_03085"/>
<keyword evidence="2" id="KW-0902">Two-component regulatory system</keyword>
<keyword evidence="6" id="KW-1185">Reference proteome</keyword>
<keyword evidence="1" id="KW-0963">Cytoplasm</keyword>
<evidence type="ECO:0000313" key="5">
    <source>
        <dbReference type="EMBL" id="RHW49828.1"/>
    </source>
</evidence>
<dbReference type="PANTHER" id="PTHR37299:SF3">
    <property type="entry name" value="STAGE 0 SPORULATION PROTEIN A HOMOLOG"/>
    <property type="match status" value="1"/>
</dbReference>
<comment type="caution">
    <text evidence="5">The sequence shown here is derived from an EMBL/GenBank/DDBJ whole genome shotgun (WGS) entry which is preliminary data.</text>
</comment>
<evidence type="ECO:0000256" key="2">
    <source>
        <dbReference type="ARBA" id="ARBA00023012"/>
    </source>
</evidence>
<dbReference type="SMART" id="SM00850">
    <property type="entry name" value="LytTR"/>
    <property type="match status" value="1"/>
</dbReference>
<dbReference type="InterPro" id="IPR046947">
    <property type="entry name" value="LytR-like"/>
</dbReference>
<accession>A0A347SR50</accession>
<dbReference type="Pfam" id="PF04397">
    <property type="entry name" value="LytTR"/>
    <property type="match status" value="1"/>
</dbReference>
<dbReference type="Pfam" id="PF00072">
    <property type="entry name" value="Response_reg"/>
    <property type="match status" value="1"/>
</dbReference>
<dbReference type="InterPro" id="IPR007492">
    <property type="entry name" value="LytTR_DNA-bd_dom"/>
</dbReference>
<comment type="function">
    <text evidence="4">Required for high-level post-exponential phase expression of a series of secreted proteins.</text>
</comment>
<dbReference type="PROSITE" id="PS50930">
    <property type="entry name" value="HTH_LYTTR"/>
    <property type="match status" value="1"/>
</dbReference>
<dbReference type="Proteomes" id="UP000284109">
    <property type="component" value="Unassembled WGS sequence"/>
</dbReference>
<gene>
    <name evidence="5" type="ORF">DS831_06595</name>
</gene>
<evidence type="ECO:0000313" key="6">
    <source>
        <dbReference type="Proteomes" id="UP000284109"/>
    </source>
</evidence>
<evidence type="ECO:0000256" key="1">
    <source>
        <dbReference type="ARBA" id="ARBA00022490"/>
    </source>
</evidence>
<dbReference type="GO" id="GO:0003677">
    <property type="term" value="F:DNA binding"/>
    <property type="evidence" value="ECO:0007669"/>
    <property type="project" value="UniProtKB-KW"/>
</dbReference>
<dbReference type="SMART" id="SM00448">
    <property type="entry name" value="REC"/>
    <property type="match status" value="1"/>
</dbReference>
<dbReference type="AlphaFoldDB" id="A0A347SR50"/>
<dbReference type="EMBL" id="QOCR01000004">
    <property type="protein sequence ID" value="RHW49828.1"/>
    <property type="molecule type" value="Genomic_DNA"/>
</dbReference>
<protein>
    <submittedName>
        <fullName evidence="5">DNA-binding response regulator</fullName>
    </submittedName>
</protein>
<dbReference type="RefSeq" id="WP_118901689.1">
    <property type="nucleotide sequence ID" value="NZ_CP031513.1"/>
</dbReference>
<keyword evidence="3" id="KW-0010">Activator</keyword>
<dbReference type="CDD" id="cd17533">
    <property type="entry name" value="REC_LytTR_AgrA-like"/>
    <property type="match status" value="1"/>
</dbReference>
<dbReference type="PROSITE" id="PS50110">
    <property type="entry name" value="RESPONSE_REGULATORY"/>
    <property type="match status" value="1"/>
</dbReference>
<name>A0A347SR50_9LACO</name>
<dbReference type="InterPro" id="IPR001789">
    <property type="entry name" value="Sig_transdc_resp-reg_receiver"/>
</dbReference>
<proteinExistence type="predicted"/>
<dbReference type="PANTHER" id="PTHR37299">
    <property type="entry name" value="TRANSCRIPTIONAL REGULATOR-RELATED"/>
    <property type="match status" value="1"/>
</dbReference>
<keyword evidence="5" id="KW-0238">DNA-binding</keyword>
<sequence>MDILICEDNIEQLYEIKRIIQNLQKISNLKLNLRIASTRAEDLVQVIHTRGYQPGALFILDIGLDKSVINGFEIAQLIRKLDIWSAIVFVTTHSEMAYLTFTYKVAALDYILKDNLNNFQQKIIECVNLAYQRQKIACKEQTIAKKYLTFKVGPKLIRIFEDDFIYAETSPNKHRIIIHALNQQMEIYGSLDEVMTMSNKILRCHNSYVINSDQLQLLDLNSMLLFLNHNCSCPVSRKYLSSIKKILNSKRQG</sequence>
<evidence type="ECO:0000256" key="4">
    <source>
        <dbReference type="ARBA" id="ARBA00037164"/>
    </source>
</evidence>
<organism evidence="5 6">
    <name type="scientific">Bombilactobacillus bombi</name>
    <dbReference type="NCBI Taxonomy" id="1303590"/>
    <lineage>
        <taxon>Bacteria</taxon>
        <taxon>Bacillati</taxon>
        <taxon>Bacillota</taxon>
        <taxon>Bacilli</taxon>
        <taxon>Lactobacillales</taxon>
        <taxon>Lactobacillaceae</taxon>
        <taxon>Bombilactobacillus</taxon>
    </lineage>
</organism>
<reference evidence="5 6" key="1">
    <citation type="submission" date="2018-07" db="EMBL/GenBank/DDBJ databases">
        <title>Genome sequences of six Lactobacillus spp. isolated from bumble bee guts.</title>
        <authorList>
            <person name="Motta E.V.S."/>
            <person name="Moran N.A."/>
        </authorList>
    </citation>
    <scope>NUCLEOTIDE SEQUENCE [LARGE SCALE GENOMIC DNA]</scope>
    <source>
        <strain evidence="5 6">BI-1.1</strain>
    </source>
</reference>
<dbReference type="Gene3D" id="2.40.50.1020">
    <property type="entry name" value="LytTr DNA-binding domain"/>
    <property type="match status" value="1"/>
</dbReference>
<evidence type="ECO:0000256" key="3">
    <source>
        <dbReference type="ARBA" id="ARBA00023159"/>
    </source>
</evidence>